<comment type="caution">
    <text evidence="1">The sequence shown here is derived from an EMBL/GenBank/DDBJ whole genome shotgun (WGS) entry which is preliminary data.</text>
</comment>
<dbReference type="SUPFAM" id="SSF53254">
    <property type="entry name" value="Phosphoglycerate mutase-like"/>
    <property type="match status" value="1"/>
</dbReference>
<dbReference type="PANTHER" id="PTHR48100">
    <property type="entry name" value="BROAD-SPECIFICITY PHOSPHATASE YOR283W-RELATED"/>
    <property type="match status" value="1"/>
</dbReference>
<keyword evidence="2" id="KW-1185">Reference proteome</keyword>
<dbReference type="InterPro" id="IPR050275">
    <property type="entry name" value="PGM_Phosphatase"/>
</dbReference>
<dbReference type="Proteomes" id="UP001156398">
    <property type="component" value="Unassembled WGS sequence"/>
</dbReference>
<keyword evidence="1" id="KW-0378">Hydrolase</keyword>
<evidence type="ECO:0000313" key="2">
    <source>
        <dbReference type="Proteomes" id="UP001156398"/>
    </source>
</evidence>
<dbReference type="GO" id="GO:0016787">
    <property type="term" value="F:hydrolase activity"/>
    <property type="evidence" value="ECO:0007669"/>
    <property type="project" value="UniProtKB-KW"/>
</dbReference>
<dbReference type="PANTHER" id="PTHR48100:SF15">
    <property type="entry name" value="SEDOHEPTULOSE 1,7-BISPHOSPHATASE"/>
    <property type="match status" value="1"/>
</dbReference>
<dbReference type="RefSeq" id="WP_271325253.1">
    <property type="nucleotide sequence ID" value="NZ_JAAGKO020000045.1"/>
</dbReference>
<gene>
    <name evidence="1" type="ORF">POF43_025675</name>
</gene>
<name>A0ABT6W7Y5_9ACTN</name>
<proteinExistence type="predicted"/>
<reference evidence="1 2" key="1">
    <citation type="submission" date="2023-05" db="EMBL/GenBank/DDBJ databases">
        <title>Streptantibioticus silvisoli sp. nov., acidotolerant actinomycetes 1 from pine litter.</title>
        <authorList>
            <person name="Swiecimska M."/>
            <person name="Golinska P."/>
            <person name="Sangal V."/>
            <person name="Wachnowicz B."/>
            <person name="Goodfellow M."/>
        </authorList>
    </citation>
    <scope>NUCLEOTIDE SEQUENCE [LARGE SCALE GENOMIC DNA]</scope>
    <source>
        <strain evidence="1 2">SL54</strain>
    </source>
</reference>
<dbReference type="EC" id="3.1.3.-" evidence="1"/>
<dbReference type="Gene3D" id="3.40.50.1240">
    <property type="entry name" value="Phosphoglycerate mutase-like"/>
    <property type="match status" value="1"/>
</dbReference>
<dbReference type="Pfam" id="PF00300">
    <property type="entry name" value="His_Phos_1"/>
    <property type="match status" value="1"/>
</dbReference>
<organism evidence="1 2">
    <name type="scientific">Streptantibioticus silvisoli</name>
    <dbReference type="NCBI Taxonomy" id="2705255"/>
    <lineage>
        <taxon>Bacteria</taxon>
        <taxon>Bacillati</taxon>
        <taxon>Actinomycetota</taxon>
        <taxon>Actinomycetes</taxon>
        <taxon>Kitasatosporales</taxon>
        <taxon>Streptomycetaceae</taxon>
        <taxon>Streptantibioticus</taxon>
    </lineage>
</organism>
<dbReference type="CDD" id="cd07067">
    <property type="entry name" value="HP_PGM_like"/>
    <property type="match status" value="1"/>
</dbReference>
<accession>A0ABT6W7Y5</accession>
<dbReference type="InterPro" id="IPR029033">
    <property type="entry name" value="His_PPase_superfam"/>
</dbReference>
<dbReference type="EMBL" id="JAAGKO020000045">
    <property type="protein sequence ID" value="MDI5966077.1"/>
    <property type="molecule type" value="Genomic_DNA"/>
</dbReference>
<dbReference type="SMART" id="SM00855">
    <property type="entry name" value="PGAM"/>
    <property type="match status" value="1"/>
</dbReference>
<evidence type="ECO:0000313" key="1">
    <source>
        <dbReference type="EMBL" id="MDI5966077.1"/>
    </source>
</evidence>
<dbReference type="InterPro" id="IPR013078">
    <property type="entry name" value="His_Pase_superF_clade-1"/>
</dbReference>
<protein>
    <submittedName>
        <fullName evidence="1">Histidine phosphatase family protein</fullName>
        <ecNumber evidence="1">3.1.3.-</ecNumber>
    </submittedName>
</protein>
<sequence>MGELILIRHGETEWSREMKHTSWTDLPLTERGEEQARALVPLLAGRRIGAVLASPMRRAQRTAELAGLDGPVIDDDLHEWDYGAYEGVTTDDIHRDRPGWDLWADGVAPGPREHPGESPEEIGERADRALKLANAALRDTERAGTGDVALVAHGHILRVLAARRLGLPAAGGAMLHLDTATVSFLGFEHGHPAVTGWNIKPQPAV</sequence>